<gene>
    <name evidence="2" type="ORF">VZT92_024882</name>
</gene>
<reference evidence="2 3" key="1">
    <citation type="journal article" date="2024" name="Genome Biol. Evol.">
        <title>Chromosome-level genome assembly of the viviparous eelpout Zoarces viviparus.</title>
        <authorList>
            <person name="Fuhrmann N."/>
            <person name="Brasseur M.V."/>
            <person name="Bakowski C.E."/>
            <person name="Podsiadlowski L."/>
            <person name="Prost S."/>
            <person name="Krehenwinkel H."/>
            <person name="Mayer C."/>
        </authorList>
    </citation>
    <scope>NUCLEOTIDE SEQUENCE [LARGE SCALE GENOMIC DNA]</scope>
    <source>
        <strain evidence="2">NO-MEL_2022_Ind0_liver</strain>
    </source>
</reference>
<dbReference type="Proteomes" id="UP001488805">
    <property type="component" value="Unassembled WGS sequence"/>
</dbReference>
<sequence length="92" mass="10324">MQTKEGMPCSEVLRQRRRKLDKRERKTQDERGKTEHRSAIRAPCAAAPGEGFKGEEGLKGTTECQRSFPHCVHHKDISSTSSILLFGAVMIV</sequence>
<evidence type="ECO:0000313" key="2">
    <source>
        <dbReference type="EMBL" id="KAK9516981.1"/>
    </source>
</evidence>
<feature type="compositionally biased region" description="Basic and acidic residues" evidence="1">
    <location>
        <begin position="21"/>
        <end position="38"/>
    </location>
</feature>
<feature type="region of interest" description="Disordered" evidence="1">
    <location>
        <begin position="1"/>
        <end position="40"/>
    </location>
</feature>
<dbReference type="EMBL" id="JBCEZU010000575">
    <property type="protein sequence ID" value="KAK9516981.1"/>
    <property type="molecule type" value="Genomic_DNA"/>
</dbReference>
<organism evidence="2 3">
    <name type="scientific">Zoarces viviparus</name>
    <name type="common">Viviparous eelpout</name>
    <name type="synonym">Blennius viviparus</name>
    <dbReference type="NCBI Taxonomy" id="48416"/>
    <lineage>
        <taxon>Eukaryota</taxon>
        <taxon>Metazoa</taxon>
        <taxon>Chordata</taxon>
        <taxon>Craniata</taxon>
        <taxon>Vertebrata</taxon>
        <taxon>Euteleostomi</taxon>
        <taxon>Actinopterygii</taxon>
        <taxon>Neopterygii</taxon>
        <taxon>Teleostei</taxon>
        <taxon>Neoteleostei</taxon>
        <taxon>Acanthomorphata</taxon>
        <taxon>Eupercaria</taxon>
        <taxon>Perciformes</taxon>
        <taxon>Cottioidei</taxon>
        <taxon>Zoarcales</taxon>
        <taxon>Zoarcidae</taxon>
        <taxon>Zoarcinae</taxon>
        <taxon>Zoarces</taxon>
    </lineage>
</organism>
<evidence type="ECO:0000256" key="1">
    <source>
        <dbReference type="SAM" id="MobiDB-lite"/>
    </source>
</evidence>
<evidence type="ECO:0000313" key="3">
    <source>
        <dbReference type="Proteomes" id="UP001488805"/>
    </source>
</evidence>
<dbReference type="AlphaFoldDB" id="A0AAW1E2W8"/>
<comment type="caution">
    <text evidence="2">The sequence shown here is derived from an EMBL/GenBank/DDBJ whole genome shotgun (WGS) entry which is preliminary data.</text>
</comment>
<proteinExistence type="predicted"/>
<keyword evidence="3" id="KW-1185">Reference proteome</keyword>
<accession>A0AAW1E2W8</accession>
<protein>
    <submittedName>
        <fullName evidence="2">Uncharacterized protein</fullName>
    </submittedName>
</protein>
<name>A0AAW1E2W8_ZOAVI</name>